<dbReference type="RefSeq" id="WP_259540512.1">
    <property type="nucleotide sequence ID" value="NZ_JANLCJ010000007.1"/>
</dbReference>
<dbReference type="EC" id="2.4.-.-" evidence="5"/>
<dbReference type="Proteomes" id="UP001165586">
    <property type="component" value="Unassembled WGS sequence"/>
</dbReference>
<protein>
    <submittedName>
        <fullName evidence="5">Glycosyltransferase</fullName>
        <ecNumber evidence="5">2.4.-.-</ecNumber>
    </submittedName>
</protein>
<evidence type="ECO:0000259" key="3">
    <source>
        <dbReference type="Pfam" id="PF00534"/>
    </source>
</evidence>
<dbReference type="Pfam" id="PF13579">
    <property type="entry name" value="Glyco_trans_4_4"/>
    <property type="match status" value="1"/>
</dbReference>
<organism evidence="5 6">
    <name type="scientific">Herbiconiux daphne</name>
    <dbReference type="NCBI Taxonomy" id="2970914"/>
    <lineage>
        <taxon>Bacteria</taxon>
        <taxon>Bacillati</taxon>
        <taxon>Actinomycetota</taxon>
        <taxon>Actinomycetes</taxon>
        <taxon>Micrococcales</taxon>
        <taxon>Microbacteriaceae</taxon>
        <taxon>Herbiconiux</taxon>
    </lineage>
</organism>
<dbReference type="GO" id="GO:0016757">
    <property type="term" value="F:glycosyltransferase activity"/>
    <property type="evidence" value="ECO:0007669"/>
    <property type="project" value="UniProtKB-KW"/>
</dbReference>
<dbReference type="PANTHER" id="PTHR12526">
    <property type="entry name" value="GLYCOSYLTRANSFERASE"/>
    <property type="match status" value="1"/>
</dbReference>
<reference evidence="5" key="1">
    <citation type="submission" date="2022-08" db="EMBL/GenBank/DDBJ databases">
        <authorList>
            <person name="Deng Y."/>
            <person name="Han X.-F."/>
            <person name="Zhang Y.-Q."/>
        </authorList>
    </citation>
    <scope>NUCLEOTIDE SEQUENCE</scope>
    <source>
        <strain evidence="5">CPCC 203386</strain>
    </source>
</reference>
<keyword evidence="2 5" id="KW-0808">Transferase</keyword>
<name>A0ABT2H6J8_9MICO</name>
<accession>A0ABT2H6J8</accession>
<dbReference type="InterPro" id="IPR028098">
    <property type="entry name" value="Glyco_trans_4-like_N"/>
</dbReference>
<dbReference type="SUPFAM" id="SSF53756">
    <property type="entry name" value="UDP-Glycosyltransferase/glycogen phosphorylase"/>
    <property type="match status" value="1"/>
</dbReference>
<feature type="domain" description="Glycosyl transferase family 1" evidence="3">
    <location>
        <begin position="190"/>
        <end position="344"/>
    </location>
</feature>
<evidence type="ECO:0000313" key="5">
    <source>
        <dbReference type="EMBL" id="MCS5735570.1"/>
    </source>
</evidence>
<dbReference type="Gene3D" id="3.40.50.2000">
    <property type="entry name" value="Glycogen Phosphorylase B"/>
    <property type="match status" value="2"/>
</dbReference>
<evidence type="ECO:0000313" key="6">
    <source>
        <dbReference type="Proteomes" id="UP001165586"/>
    </source>
</evidence>
<sequence length="371" mass="38952">MATLVTPDGAYGGPIRVALNQLGALQSLGHSVELVAGTRGYEGEVPTVLQGVPVSLFPVRSVVPRTGFAGLASSGLQSYLSTQLPAADAVHVHIARDLITLPAAVKVAGSGTPLVLQPHGMIDESERPLAAVVDAMYTRRALRAANGVLALTELEAASLRSVAKADLPIDLIANGMSVTDDASTTQPRGLEVLFLARLHPRKRAVMFVEMARTLLASGADATFTLVGPDEGDAAEVERLIQQYEVGDKVRWEGSLSPEETLQRMSRASIYVLPSINEIVPMSVLEAMSLGIPVVITTSNGLAQPLAEGKAGVVVDESLDGLVRGVEGLIGDASLRADMGARGRRLVRDKYSITAVAQQLNALYSGIAGSHR</sequence>
<feature type="domain" description="Glycosyltransferase subfamily 4-like N-terminal" evidence="4">
    <location>
        <begin position="12"/>
        <end position="175"/>
    </location>
</feature>
<evidence type="ECO:0000256" key="1">
    <source>
        <dbReference type="ARBA" id="ARBA00022676"/>
    </source>
</evidence>
<dbReference type="Pfam" id="PF00534">
    <property type="entry name" value="Glycos_transf_1"/>
    <property type="match status" value="1"/>
</dbReference>
<dbReference type="EMBL" id="JANLCJ010000007">
    <property type="protein sequence ID" value="MCS5735570.1"/>
    <property type="molecule type" value="Genomic_DNA"/>
</dbReference>
<evidence type="ECO:0000259" key="4">
    <source>
        <dbReference type="Pfam" id="PF13579"/>
    </source>
</evidence>
<dbReference type="InterPro" id="IPR001296">
    <property type="entry name" value="Glyco_trans_1"/>
</dbReference>
<comment type="caution">
    <text evidence="5">The sequence shown here is derived from an EMBL/GenBank/DDBJ whole genome shotgun (WGS) entry which is preliminary data.</text>
</comment>
<keyword evidence="1 5" id="KW-0328">Glycosyltransferase</keyword>
<gene>
    <name evidence="5" type="ORF">N1032_17640</name>
</gene>
<proteinExistence type="predicted"/>
<keyword evidence="6" id="KW-1185">Reference proteome</keyword>
<evidence type="ECO:0000256" key="2">
    <source>
        <dbReference type="ARBA" id="ARBA00022679"/>
    </source>
</evidence>